<accession>A0A328HGJ4</accession>
<dbReference type="PANTHER" id="PTHR30115:SF11">
    <property type="entry name" value="NITROGEN REGULATORY PROTEIN P-II HOMOLOG"/>
    <property type="match status" value="1"/>
</dbReference>
<reference evidence="1 2" key="1">
    <citation type="submission" date="2018-04" db="EMBL/GenBank/DDBJ databases">
        <title>Bacteria isolated from cave deposits of Manipur.</title>
        <authorList>
            <person name="Sahoo D."/>
            <person name="Sarangthem I."/>
            <person name="Nandeibam J."/>
        </authorList>
    </citation>
    <scope>NUCLEOTIDE SEQUENCE [LARGE SCALE GENOMIC DNA]</scope>
    <source>
        <strain evidence="2">mrc11</strain>
    </source>
</reference>
<dbReference type="GO" id="GO:0006808">
    <property type="term" value="P:regulation of nitrogen utilization"/>
    <property type="evidence" value="ECO:0007669"/>
    <property type="project" value="InterPro"/>
</dbReference>
<dbReference type="GO" id="GO:0030234">
    <property type="term" value="F:enzyme regulator activity"/>
    <property type="evidence" value="ECO:0007669"/>
    <property type="project" value="InterPro"/>
</dbReference>
<dbReference type="Pfam" id="PF00543">
    <property type="entry name" value="P-II"/>
    <property type="match status" value="1"/>
</dbReference>
<evidence type="ECO:0000313" key="2">
    <source>
        <dbReference type="Proteomes" id="UP000249166"/>
    </source>
</evidence>
<dbReference type="GO" id="GO:0005524">
    <property type="term" value="F:ATP binding"/>
    <property type="evidence" value="ECO:0007669"/>
    <property type="project" value="TreeGrafter"/>
</dbReference>
<organism evidence="1 2">
    <name type="scientific">Arthrobacter globiformis</name>
    <dbReference type="NCBI Taxonomy" id="1665"/>
    <lineage>
        <taxon>Bacteria</taxon>
        <taxon>Bacillati</taxon>
        <taxon>Actinomycetota</taxon>
        <taxon>Actinomycetes</taxon>
        <taxon>Micrococcales</taxon>
        <taxon>Micrococcaceae</taxon>
        <taxon>Arthrobacter</taxon>
    </lineage>
</organism>
<dbReference type="PRINTS" id="PR00340">
    <property type="entry name" value="PIIGLNB"/>
</dbReference>
<dbReference type="EMBL" id="QLNP01000067">
    <property type="protein sequence ID" value="RAM37749.1"/>
    <property type="molecule type" value="Genomic_DNA"/>
</dbReference>
<dbReference type="RefSeq" id="WP_111903598.1">
    <property type="nucleotide sequence ID" value="NZ_QLNP01000067.1"/>
</dbReference>
<dbReference type="SMART" id="SM00938">
    <property type="entry name" value="P-II"/>
    <property type="match status" value="1"/>
</dbReference>
<dbReference type="InterPro" id="IPR011322">
    <property type="entry name" value="N-reg_PII-like_a/b"/>
</dbReference>
<comment type="caution">
    <text evidence="1">The sequence shown here is derived from an EMBL/GenBank/DDBJ whole genome shotgun (WGS) entry which is preliminary data.</text>
</comment>
<evidence type="ECO:0000313" key="1">
    <source>
        <dbReference type="EMBL" id="RAM37749.1"/>
    </source>
</evidence>
<sequence length="112" mass="12387">MKIVTAVIQPYRLEQVKNALADTLHTGLTVSDVKGYGVQKGHTEMYRGTEFQVDFRPKVRIDLIVTDEDAEGVIQTIVMAARTGSLGDGKIWTQDISNVIRVRTGERGVEAI</sequence>
<name>A0A328HGJ4_ARTGO</name>
<gene>
    <name evidence="1" type="ORF">DBZ45_09120</name>
</gene>
<proteinExistence type="predicted"/>
<dbReference type="AlphaFoldDB" id="A0A328HGJ4"/>
<dbReference type="InterPro" id="IPR015867">
    <property type="entry name" value="N-reg_PII/ATP_PRibTrfase_C"/>
</dbReference>
<dbReference type="OrthoDB" id="9802729at2"/>
<dbReference type="InterPro" id="IPR002187">
    <property type="entry name" value="N-reg_PII"/>
</dbReference>
<dbReference type="GO" id="GO:0005829">
    <property type="term" value="C:cytosol"/>
    <property type="evidence" value="ECO:0007669"/>
    <property type="project" value="TreeGrafter"/>
</dbReference>
<dbReference type="PROSITE" id="PS51343">
    <property type="entry name" value="PII_GLNB_DOM"/>
    <property type="match status" value="1"/>
</dbReference>
<dbReference type="PANTHER" id="PTHR30115">
    <property type="entry name" value="NITROGEN REGULATORY PROTEIN P-II"/>
    <property type="match status" value="1"/>
</dbReference>
<dbReference type="Proteomes" id="UP000249166">
    <property type="component" value="Unassembled WGS sequence"/>
</dbReference>
<dbReference type="SUPFAM" id="SSF54913">
    <property type="entry name" value="GlnB-like"/>
    <property type="match status" value="1"/>
</dbReference>
<dbReference type="Gene3D" id="3.30.70.120">
    <property type="match status" value="1"/>
</dbReference>
<protein>
    <submittedName>
        <fullName evidence="1">P-II family nitrogen regulator</fullName>
    </submittedName>
</protein>